<organism evidence="6 7">
    <name type="scientific">Alteribacillus iranensis</name>
    <dbReference type="NCBI Taxonomy" id="930128"/>
    <lineage>
        <taxon>Bacteria</taxon>
        <taxon>Bacillati</taxon>
        <taxon>Bacillota</taxon>
        <taxon>Bacilli</taxon>
        <taxon>Bacillales</taxon>
        <taxon>Bacillaceae</taxon>
        <taxon>Alteribacillus</taxon>
    </lineage>
</organism>
<dbReference type="PANTHER" id="PTHR21496:SF23">
    <property type="entry name" value="3-PHENYLPROPIONATE_CINNAMIC ACID DIOXYGENASE FERREDOXIN SUBUNIT"/>
    <property type="match status" value="1"/>
</dbReference>
<feature type="domain" description="Rieske" evidence="5">
    <location>
        <begin position="3"/>
        <end position="115"/>
    </location>
</feature>
<gene>
    <name evidence="6" type="ORF">SAMN05192532_102161</name>
</gene>
<keyword evidence="2" id="KW-0479">Metal-binding</keyword>
<dbReference type="Pfam" id="PF00355">
    <property type="entry name" value="Rieske"/>
    <property type="match status" value="1"/>
</dbReference>
<dbReference type="PANTHER" id="PTHR21496">
    <property type="entry name" value="FERREDOXIN-RELATED"/>
    <property type="match status" value="1"/>
</dbReference>
<evidence type="ECO:0000256" key="3">
    <source>
        <dbReference type="ARBA" id="ARBA00023004"/>
    </source>
</evidence>
<name>A0A1I2BBX6_9BACI</name>
<dbReference type="GO" id="GO:0016705">
    <property type="term" value="F:oxidoreductase activity, acting on paired donors, with incorporation or reduction of molecular oxygen"/>
    <property type="evidence" value="ECO:0007669"/>
    <property type="project" value="UniProtKB-ARBA"/>
</dbReference>
<keyword evidence="3" id="KW-0408">Iron</keyword>
<dbReference type="Gene3D" id="2.102.10.10">
    <property type="entry name" value="Rieske [2Fe-2S] iron-sulphur domain"/>
    <property type="match status" value="1"/>
</dbReference>
<dbReference type="GO" id="GO:0046872">
    <property type="term" value="F:metal ion binding"/>
    <property type="evidence" value="ECO:0007669"/>
    <property type="project" value="UniProtKB-KW"/>
</dbReference>
<dbReference type="OrthoDB" id="9795104at2"/>
<dbReference type="Proteomes" id="UP000199516">
    <property type="component" value="Unassembled WGS sequence"/>
</dbReference>
<accession>A0A1I2BBX6</accession>
<protein>
    <submittedName>
        <fullName evidence="6">Ferredoxin subunit of nitrite reductase or a ring-hydroxylating dioxygenase</fullName>
    </submittedName>
</protein>
<dbReference type="InterPro" id="IPR036922">
    <property type="entry name" value="Rieske_2Fe-2S_sf"/>
</dbReference>
<dbReference type="RefSeq" id="WP_091658323.1">
    <property type="nucleotide sequence ID" value="NZ_FONT01000002.1"/>
</dbReference>
<reference evidence="6 7" key="1">
    <citation type="submission" date="2016-10" db="EMBL/GenBank/DDBJ databases">
        <authorList>
            <person name="de Groot N.N."/>
        </authorList>
    </citation>
    <scope>NUCLEOTIDE SEQUENCE [LARGE SCALE GENOMIC DNA]</scope>
    <source>
        <strain evidence="6 7">DSM 23995</strain>
    </source>
</reference>
<keyword evidence="6" id="KW-0223">Dioxygenase</keyword>
<dbReference type="EMBL" id="FONT01000002">
    <property type="protein sequence ID" value="SFE52650.1"/>
    <property type="molecule type" value="Genomic_DNA"/>
</dbReference>
<evidence type="ECO:0000313" key="7">
    <source>
        <dbReference type="Proteomes" id="UP000199516"/>
    </source>
</evidence>
<dbReference type="CDD" id="cd03467">
    <property type="entry name" value="Rieske"/>
    <property type="match status" value="1"/>
</dbReference>
<evidence type="ECO:0000256" key="4">
    <source>
        <dbReference type="ARBA" id="ARBA00023014"/>
    </source>
</evidence>
<dbReference type="InterPro" id="IPR017941">
    <property type="entry name" value="Rieske_2Fe-2S"/>
</dbReference>
<sequence>MKYTICKKNELLPGEKKAVSVGKKSIVVVCTGDNEYHAIKNSCPHQGAELSEGRVGGTTVSQEVGVIQYDKINEVIRCPWHGFEFNVKTGCPLYPSDKTRIKTYDVQVEDENIVINL</sequence>
<dbReference type="AlphaFoldDB" id="A0A1I2BBX6"/>
<evidence type="ECO:0000259" key="5">
    <source>
        <dbReference type="PROSITE" id="PS51296"/>
    </source>
</evidence>
<dbReference type="GO" id="GO:0051537">
    <property type="term" value="F:2 iron, 2 sulfur cluster binding"/>
    <property type="evidence" value="ECO:0007669"/>
    <property type="project" value="UniProtKB-KW"/>
</dbReference>
<proteinExistence type="predicted"/>
<evidence type="ECO:0000256" key="2">
    <source>
        <dbReference type="ARBA" id="ARBA00022723"/>
    </source>
</evidence>
<dbReference type="GO" id="GO:0004497">
    <property type="term" value="F:monooxygenase activity"/>
    <property type="evidence" value="ECO:0007669"/>
    <property type="project" value="UniProtKB-ARBA"/>
</dbReference>
<keyword evidence="1" id="KW-0001">2Fe-2S</keyword>
<keyword evidence="6" id="KW-0560">Oxidoreductase</keyword>
<dbReference type="GO" id="GO:0051213">
    <property type="term" value="F:dioxygenase activity"/>
    <property type="evidence" value="ECO:0007669"/>
    <property type="project" value="UniProtKB-KW"/>
</dbReference>
<keyword evidence="4" id="KW-0411">Iron-sulfur</keyword>
<keyword evidence="7" id="KW-1185">Reference proteome</keyword>
<dbReference type="PROSITE" id="PS51296">
    <property type="entry name" value="RIESKE"/>
    <property type="match status" value="1"/>
</dbReference>
<dbReference type="SUPFAM" id="SSF50022">
    <property type="entry name" value="ISP domain"/>
    <property type="match status" value="1"/>
</dbReference>
<dbReference type="STRING" id="930128.SAMN05192532_102161"/>
<evidence type="ECO:0000256" key="1">
    <source>
        <dbReference type="ARBA" id="ARBA00022714"/>
    </source>
</evidence>
<evidence type="ECO:0000313" key="6">
    <source>
        <dbReference type="EMBL" id="SFE52650.1"/>
    </source>
</evidence>